<evidence type="ECO:0000313" key="2">
    <source>
        <dbReference type="EMBL" id="TGO47003.1"/>
    </source>
</evidence>
<dbReference type="PANTHER" id="PTHR37048">
    <property type="entry name" value="QUESTIONABLE PROTEIN"/>
    <property type="match status" value="1"/>
</dbReference>
<dbReference type="OrthoDB" id="3537171at2759"/>
<dbReference type="Proteomes" id="UP000297452">
    <property type="component" value="Unassembled WGS sequence"/>
</dbReference>
<evidence type="ECO:0000256" key="1">
    <source>
        <dbReference type="SAM" id="MobiDB-lite"/>
    </source>
</evidence>
<proteinExistence type="predicted"/>
<gene>
    <name evidence="2" type="ORF">BOTNAR_0551g00030</name>
</gene>
<accession>A0A4Z1HPU7</accession>
<feature type="compositionally biased region" description="Basic and acidic residues" evidence="1">
    <location>
        <begin position="14"/>
        <end position="26"/>
    </location>
</feature>
<dbReference type="PANTHER" id="PTHR37048:SF2">
    <property type="entry name" value="QUESTIONABLE PROTEIN"/>
    <property type="match status" value="1"/>
</dbReference>
<comment type="caution">
    <text evidence="2">The sequence shown here is derived from an EMBL/GenBank/DDBJ whole genome shotgun (WGS) entry which is preliminary data.</text>
</comment>
<feature type="region of interest" description="Disordered" evidence="1">
    <location>
        <begin position="1"/>
        <end position="35"/>
    </location>
</feature>
<protein>
    <submittedName>
        <fullName evidence="2">Uncharacterized protein</fullName>
    </submittedName>
</protein>
<evidence type="ECO:0000313" key="3">
    <source>
        <dbReference type="Proteomes" id="UP000297452"/>
    </source>
</evidence>
<organism evidence="2 3">
    <name type="scientific">Botryotinia narcissicola</name>
    <dbReference type="NCBI Taxonomy" id="278944"/>
    <lineage>
        <taxon>Eukaryota</taxon>
        <taxon>Fungi</taxon>
        <taxon>Dikarya</taxon>
        <taxon>Ascomycota</taxon>
        <taxon>Pezizomycotina</taxon>
        <taxon>Leotiomycetes</taxon>
        <taxon>Helotiales</taxon>
        <taxon>Sclerotiniaceae</taxon>
        <taxon>Botryotinia</taxon>
    </lineage>
</organism>
<keyword evidence="3" id="KW-1185">Reference proteome</keyword>
<feature type="compositionally biased region" description="Basic residues" evidence="1">
    <location>
        <begin position="1"/>
        <end position="13"/>
    </location>
</feature>
<name>A0A4Z1HPU7_9HELO</name>
<dbReference type="AlphaFoldDB" id="A0A4Z1HPU7"/>
<dbReference type="EMBL" id="PQXJ01000551">
    <property type="protein sequence ID" value="TGO47003.1"/>
    <property type="molecule type" value="Genomic_DNA"/>
</dbReference>
<reference evidence="2 3" key="1">
    <citation type="submission" date="2017-12" db="EMBL/GenBank/DDBJ databases">
        <title>Comparative genomics of Botrytis spp.</title>
        <authorList>
            <person name="Valero-Jimenez C.A."/>
            <person name="Tapia P."/>
            <person name="Veloso J."/>
            <person name="Silva-Moreno E."/>
            <person name="Staats M."/>
            <person name="Valdes J.H."/>
            <person name="Van Kan J.A.L."/>
        </authorList>
    </citation>
    <scope>NUCLEOTIDE SEQUENCE [LARGE SCALE GENOMIC DNA]</scope>
    <source>
        <strain evidence="2 3">MUCL2120</strain>
    </source>
</reference>
<sequence>MAKRKAGVKGKGKAKAEPRSAKEKSKARAVLSRQGDVHRGLKLPVLTNMKRRAAKKPIVIDLTSSSPPPPPVRKAAPLPRPKIIATPHKQKHKHKLALSSLSTSERSPGIHSPITRTLSLSLAKPFITEDVFDISTRKSTTATQPPEYYIQSHHIQDITPGTIVWLPSKEDIVHNAYVDPKLHVNAFDHPAVIVSMPNPANGFSVVEIAIMTSLSSRTLHETKKLGHRSLLFRVRTTQLPSAKVDITLKDGKGMKGKYSFVNCRESWQVQIGTLGFYARGRGVGAGKEVDWLRLTTPSLEKLRGRCASDYVLQNSTTIRTGTQID</sequence>